<keyword evidence="3" id="KW-1185">Reference proteome</keyword>
<gene>
    <name evidence="2" type="ORF">R3P38DRAFT_2781642</name>
</gene>
<proteinExistence type="predicted"/>
<feature type="region of interest" description="Disordered" evidence="1">
    <location>
        <begin position="140"/>
        <end position="162"/>
    </location>
</feature>
<sequence>MHIRFVPSAGRAAILAGSGELSQPAPPLNTMVEFSDIGRAEGDSAIGCQSTNACLIIIKKDCGGVDTYPRGVADNGQQMAKASIVPISSPSNTLVFRITVSSRSPPPRPHPRVVREYGEDIVSGPSRFLDRLVSAPGNCPRTAWRPSKTSGGSGRWSRHRRRQVGVREGVENLFKRILTGGTNAWYSITRQACISGVEKEAFNPKNKVLRNATLAEVKEELFVGHGRECLGYIQEEC</sequence>
<reference evidence="2 3" key="1">
    <citation type="journal article" date="2024" name="J Genomics">
        <title>Draft genome sequencing and assembly of Favolaschia claudopus CIRM-BRFM 2984 isolated from oak limbs.</title>
        <authorList>
            <person name="Navarro D."/>
            <person name="Drula E."/>
            <person name="Chaduli D."/>
            <person name="Cazenave R."/>
            <person name="Ahrendt S."/>
            <person name="Wang J."/>
            <person name="Lipzen A."/>
            <person name="Daum C."/>
            <person name="Barry K."/>
            <person name="Grigoriev I.V."/>
            <person name="Favel A."/>
            <person name="Rosso M.N."/>
            <person name="Martin F."/>
        </authorList>
    </citation>
    <scope>NUCLEOTIDE SEQUENCE [LARGE SCALE GENOMIC DNA]</scope>
    <source>
        <strain evidence="2 3">CIRM-BRFM 2984</strain>
    </source>
</reference>
<accession>A0AAW0B392</accession>
<evidence type="ECO:0000313" key="2">
    <source>
        <dbReference type="EMBL" id="KAK7020314.1"/>
    </source>
</evidence>
<protein>
    <submittedName>
        <fullName evidence="2">Uncharacterized protein</fullName>
    </submittedName>
</protein>
<evidence type="ECO:0000313" key="3">
    <source>
        <dbReference type="Proteomes" id="UP001362999"/>
    </source>
</evidence>
<name>A0AAW0B392_9AGAR</name>
<comment type="caution">
    <text evidence="2">The sequence shown here is derived from an EMBL/GenBank/DDBJ whole genome shotgun (WGS) entry which is preliminary data.</text>
</comment>
<dbReference type="Proteomes" id="UP001362999">
    <property type="component" value="Unassembled WGS sequence"/>
</dbReference>
<dbReference type="EMBL" id="JAWWNJ010000041">
    <property type="protein sequence ID" value="KAK7020314.1"/>
    <property type="molecule type" value="Genomic_DNA"/>
</dbReference>
<evidence type="ECO:0000256" key="1">
    <source>
        <dbReference type="SAM" id="MobiDB-lite"/>
    </source>
</evidence>
<dbReference type="AlphaFoldDB" id="A0AAW0B392"/>
<organism evidence="2 3">
    <name type="scientific">Favolaschia claudopus</name>
    <dbReference type="NCBI Taxonomy" id="2862362"/>
    <lineage>
        <taxon>Eukaryota</taxon>
        <taxon>Fungi</taxon>
        <taxon>Dikarya</taxon>
        <taxon>Basidiomycota</taxon>
        <taxon>Agaricomycotina</taxon>
        <taxon>Agaricomycetes</taxon>
        <taxon>Agaricomycetidae</taxon>
        <taxon>Agaricales</taxon>
        <taxon>Marasmiineae</taxon>
        <taxon>Mycenaceae</taxon>
        <taxon>Favolaschia</taxon>
    </lineage>
</organism>